<feature type="region of interest" description="Disordered" evidence="1">
    <location>
        <begin position="23"/>
        <end position="425"/>
    </location>
</feature>
<keyword evidence="2" id="KW-0560">Oxidoreductase</keyword>
<proteinExistence type="predicted"/>
<feature type="compositionally biased region" description="Low complexity" evidence="1">
    <location>
        <begin position="463"/>
        <end position="473"/>
    </location>
</feature>
<feature type="compositionally biased region" description="Basic residues" evidence="1">
    <location>
        <begin position="56"/>
        <end position="66"/>
    </location>
</feature>
<dbReference type="AlphaFoldDB" id="A0A6J4NR89"/>
<dbReference type="EMBL" id="CADCUM010000097">
    <property type="protein sequence ID" value="CAA9393508.1"/>
    <property type="molecule type" value="Genomic_DNA"/>
</dbReference>
<organism evidence="2">
    <name type="scientific">uncultured Nocardioides sp</name>
    <dbReference type="NCBI Taxonomy" id="198441"/>
    <lineage>
        <taxon>Bacteria</taxon>
        <taxon>Bacillati</taxon>
        <taxon>Actinomycetota</taxon>
        <taxon>Actinomycetes</taxon>
        <taxon>Propionibacteriales</taxon>
        <taxon>Nocardioidaceae</taxon>
        <taxon>Nocardioides</taxon>
        <taxon>environmental samples</taxon>
    </lineage>
</organism>
<evidence type="ECO:0000313" key="2">
    <source>
        <dbReference type="EMBL" id="CAA9393508.1"/>
    </source>
</evidence>
<feature type="compositionally biased region" description="Basic and acidic residues" evidence="1">
    <location>
        <begin position="89"/>
        <end position="99"/>
    </location>
</feature>
<feature type="compositionally biased region" description="Basic residues" evidence="1">
    <location>
        <begin position="288"/>
        <end position="311"/>
    </location>
</feature>
<evidence type="ECO:0000256" key="1">
    <source>
        <dbReference type="SAM" id="MobiDB-lite"/>
    </source>
</evidence>
<feature type="non-terminal residue" evidence="2">
    <location>
        <position position="507"/>
    </location>
</feature>
<name>A0A6J4NR89_9ACTN</name>
<feature type="compositionally biased region" description="Low complexity" evidence="1">
    <location>
        <begin position="108"/>
        <end position="119"/>
    </location>
</feature>
<accession>A0A6J4NR89</accession>
<feature type="region of interest" description="Disordered" evidence="1">
    <location>
        <begin position="440"/>
        <end position="507"/>
    </location>
</feature>
<dbReference type="EC" id="1.1.1.49" evidence="2"/>
<feature type="compositionally biased region" description="Basic residues" evidence="1">
    <location>
        <begin position="220"/>
        <end position="244"/>
    </location>
</feature>
<feature type="non-terminal residue" evidence="2">
    <location>
        <position position="1"/>
    </location>
</feature>
<feature type="compositionally biased region" description="Basic residues" evidence="1">
    <location>
        <begin position="483"/>
        <end position="495"/>
    </location>
</feature>
<feature type="compositionally biased region" description="Low complexity" evidence="1">
    <location>
        <begin position="339"/>
        <end position="353"/>
    </location>
</feature>
<feature type="compositionally biased region" description="Basic and acidic residues" evidence="1">
    <location>
        <begin position="260"/>
        <end position="275"/>
    </location>
</feature>
<feature type="compositionally biased region" description="Basic and acidic residues" evidence="1">
    <location>
        <begin position="319"/>
        <end position="335"/>
    </location>
</feature>
<reference evidence="2" key="1">
    <citation type="submission" date="2020-02" db="EMBL/GenBank/DDBJ databases">
        <authorList>
            <person name="Meier V. D."/>
        </authorList>
    </citation>
    <scope>NUCLEOTIDE SEQUENCE</scope>
    <source>
        <strain evidence="2">AVDCRST_MAG32</strain>
    </source>
</reference>
<dbReference type="GO" id="GO:0004345">
    <property type="term" value="F:glucose-6-phosphate dehydrogenase activity"/>
    <property type="evidence" value="ECO:0007669"/>
    <property type="project" value="UniProtKB-EC"/>
</dbReference>
<feature type="compositionally biased region" description="Basic and acidic residues" evidence="1">
    <location>
        <begin position="136"/>
        <end position="158"/>
    </location>
</feature>
<feature type="compositionally biased region" description="Low complexity" evidence="1">
    <location>
        <begin position="387"/>
        <end position="400"/>
    </location>
</feature>
<protein>
    <submittedName>
        <fullName evidence="2">Glucose-6-phosphate 1-dehydrogenase</fullName>
        <ecNumber evidence="2">1.1.1.49</ecNumber>
    </submittedName>
</protein>
<feature type="compositionally biased region" description="Basic and acidic residues" evidence="1">
    <location>
        <begin position="187"/>
        <end position="199"/>
    </location>
</feature>
<feature type="compositionally biased region" description="Low complexity" evidence="1">
    <location>
        <begin position="30"/>
        <end position="49"/>
    </location>
</feature>
<sequence length="507" mass="55480">VGRDLAHHRAGHRAPALRLRRLRRDRRPRAAQAAAGALPPRARAPAAARLPDHRRLAQRPRRRRLPRPGAGGARSPRRPGRARCGVRGQDARAHPPPDRRRGRPRRLAPPARAAQGARAWTGPGLLPRGRAGALRPDLRAAGRDRRGRADLARRDGEAHRHRPRLGAPGQRRGGAGLRGAPGLPDRPLPRQGERPEPPRHPVRQHLPRAAVELPLGRPRADHRRRDARRRRPGRLLRHVGRAARHGAEPPAPAALPRGDGAPDVRRPRDRPRREAQGPPGAEADGTRRRGPRHGPRLLRPGRRGRRGRAVVRRGPGTGPRERGRPGPELHRDLRGPARGGAELALGRRALLPAHRQADGSPPLRDRRGLQGAAARDVPALRGRRPRQPAAHPAAARGGHAAAHDRQGAGPRRDPPAPRLPRPQLCHGVRRALPGRLRAAAHGRHQGQPHAVHAPGRGRGRLGLGRARALPMGRQRPPTEALPRRHVRPDRRRPAPRARGPCLAGDRM</sequence>
<gene>
    <name evidence="2" type="ORF">AVDCRST_MAG32-2500</name>
</gene>
<feature type="compositionally biased region" description="Basic and acidic residues" evidence="1">
    <location>
        <begin position="401"/>
        <end position="415"/>
    </location>
</feature>